<gene>
    <name evidence="9" type="ORF">LS65_002510</name>
</gene>
<dbReference type="GO" id="GO:0016887">
    <property type="term" value="F:ATP hydrolysis activity"/>
    <property type="evidence" value="ECO:0007669"/>
    <property type="project" value="InterPro"/>
</dbReference>
<comment type="subcellular location">
    <subcellularLocation>
        <location evidence="1">Cell membrane</location>
        <topology evidence="1">Peripheral membrane protein</topology>
    </subcellularLocation>
</comment>
<dbReference type="GO" id="GO:0005524">
    <property type="term" value="F:ATP binding"/>
    <property type="evidence" value="ECO:0007669"/>
    <property type="project" value="UniProtKB-KW"/>
</dbReference>
<sequence length="244" mass="27237">MIEITNANKKFNKQDVLKNINLRVNDNEIVAIIGPSGAGKSTLLRSINLLETPDSGHIVIDDLSVDFANFSKEQMFKLRQKSAMVFQNFNLFVNKNILDNVSEALIVVKKIPKNQAKDIAIEQLKSVGLAQKAHSYPYELSGGQQQRVAIARALALNPSIMLFDEPTSALDVELIAEVLEVIKSIKGKTMLIVTHELKFAKAIADRIIFMSEGEIIEQERAKLFFESPKNERVRSFLAKVSQLG</sequence>
<dbReference type="InterPro" id="IPR027417">
    <property type="entry name" value="P-loop_NTPase"/>
</dbReference>
<evidence type="ECO:0000256" key="2">
    <source>
        <dbReference type="ARBA" id="ARBA00005417"/>
    </source>
</evidence>
<keyword evidence="3" id="KW-0813">Transport</keyword>
<comment type="caution">
    <text evidence="9">The sequence shown here is derived from an EMBL/GenBank/DDBJ whole genome shotgun (WGS) entry which is preliminary data.</text>
</comment>
<dbReference type="PIRSF" id="PIRSF039085">
    <property type="entry name" value="ABC_ATPase_HisP"/>
    <property type="match status" value="1"/>
</dbReference>
<dbReference type="GO" id="GO:0005886">
    <property type="term" value="C:plasma membrane"/>
    <property type="evidence" value="ECO:0007669"/>
    <property type="project" value="UniProtKB-SubCell"/>
</dbReference>
<dbReference type="Proteomes" id="UP000029707">
    <property type="component" value="Unassembled WGS sequence"/>
</dbReference>
<evidence type="ECO:0000313" key="10">
    <source>
        <dbReference type="Proteomes" id="UP000029707"/>
    </source>
</evidence>
<dbReference type="CDD" id="cd03262">
    <property type="entry name" value="ABC_HisP_GlnQ"/>
    <property type="match status" value="1"/>
</dbReference>
<dbReference type="PROSITE" id="PS50893">
    <property type="entry name" value="ABC_TRANSPORTER_2"/>
    <property type="match status" value="1"/>
</dbReference>
<evidence type="ECO:0000259" key="8">
    <source>
        <dbReference type="PROSITE" id="PS50893"/>
    </source>
</evidence>
<reference evidence="9 10" key="1">
    <citation type="journal article" date="2014" name="Genome Announc.">
        <title>Draft genome sequences of eight enterohepatic helicobacter species isolated from both laboratory and wild rodents.</title>
        <authorList>
            <person name="Sheh A."/>
            <person name="Shen Z."/>
            <person name="Fox J.G."/>
        </authorList>
    </citation>
    <scope>NUCLEOTIDE SEQUENCE [LARGE SCALE GENOMIC DNA]</scope>
    <source>
        <strain evidence="9 10">MIT 01-6451</strain>
    </source>
</reference>
<dbReference type="InterPro" id="IPR017871">
    <property type="entry name" value="ABC_transporter-like_CS"/>
</dbReference>
<evidence type="ECO:0000256" key="3">
    <source>
        <dbReference type="ARBA" id="ARBA00022448"/>
    </source>
</evidence>
<organism evidence="9 10">
    <name type="scientific">Helicobacter japonicus</name>
    <dbReference type="NCBI Taxonomy" id="425400"/>
    <lineage>
        <taxon>Bacteria</taxon>
        <taxon>Pseudomonadati</taxon>
        <taxon>Campylobacterota</taxon>
        <taxon>Epsilonproteobacteria</taxon>
        <taxon>Campylobacterales</taxon>
        <taxon>Helicobacteraceae</taxon>
        <taxon>Helicobacter</taxon>
    </lineage>
</organism>
<keyword evidence="7" id="KW-0472">Membrane</keyword>
<dbReference type="Pfam" id="PF00005">
    <property type="entry name" value="ABC_tran"/>
    <property type="match status" value="1"/>
</dbReference>
<dbReference type="STRING" id="425400.LS65_09385"/>
<dbReference type="InterPro" id="IPR030679">
    <property type="entry name" value="ABC_ATPase_HisP-typ"/>
</dbReference>
<keyword evidence="6 9" id="KW-0067">ATP-binding</keyword>
<comment type="similarity">
    <text evidence="2">Belongs to the ABC transporter superfamily.</text>
</comment>
<dbReference type="GeneID" id="82320627"/>
<name>A0A4U8TSJ8_9HELI</name>
<evidence type="ECO:0000256" key="4">
    <source>
        <dbReference type="ARBA" id="ARBA00022475"/>
    </source>
</evidence>
<keyword evidence="4" id="KW-1003">Cell membrane</keyword>
<dbReference type="InterPro" id="IPR003593">
    <property type="entry name" value="AAA+_ATPase"/>
</dbReference>
<evidence type="ECO:0000256" key="6">
    <source>
        <dbReference type="ARBA" id="ARBA00022840"/>
    </source>
</evidence>
<evidence type="ECO:0000256" key="1">
    <source>
        <dbReference type="ARBA" id="ARBA00004202"/>
    </source>
</evidence>
<dbReference type="Gene3D" id="3.40.50.300">
    <property type="entry name" value="P-loop containing nucleotide triphosphate hydrolases"/>
    <property type="match status" value="1"/>
</dbReference>
<evidence type="ECO:0000256" key="7">
    <source>
        <dbReference type="ARBA" id="ARBA00023136"/>
    </source>
</evidence>
<keyword evidence="10" id="KW-1185">Reference proteome</keyword>
<dbReference type="PANTHER" id="PTHR43166:SF35">
    <property type="entry name" value="L-CYSTINE IMPORT ATP-BINDING PROTEIN TCYN"/>
    <property type="match status" value="1"/>
</dbReference>
<feature type="domain" description="ABC transporter" evidence="8">
    <location>
        <begin position="2"/>
        <end position="237"/>
    </location>
</feature>
<dbReference type="AlphaFoldDB" id="A0A4U8TSJ8"/>
<accession>A0A4U8TSJ8</accession>
<dbReference type="PROSITE" id="PS00211">
    <property type="entry name" value="ABC_TRANSPORTER_1"/>
    <property type="match status" value="1"/>
</dbReference>
<keyword evidence="5" id="KW-0547">Nucleotide-binding</keyword>
<dbReference type="InterPro" id="IPR003439">
    <property type="entry name" value="ABC_transporter-like_ATP-bd"/>
</dbReference>
<dbReference type="PANTHER" id="PTHR43166">
    <property type="entry name" value="AMINO ACID IMPORT ATP-BINDING PROTEIN"/>
    <property type="match status" value="1"/>
</dbReference>
<protein>
    <submittedName>
        <fullName evidence="9">Amino acid ABC transporter ATP-binding protein</fullName>
    </submittedName>
</protein>
<evidence type="ECO:0000256" key="5">
    <source>
        <dbReference type="ARBA" id="ARBA00022741"/>
    </source>
</evidence>
<dbReference type="InterPro" id="IPR050086">
    <property type="entry name" value="MetN_ABC_transporter-like"/>
</dbReference>
<dbReference type="SUPFAM" id="SSF52540">
    <property type="entry name" value="P-loop containing nucleoside triphosphate hydrolases"/>
    <property type="match status" value="1"/>
</dbReference>
<dbReference type="EMBL" id="JRMQ02000002">
    <property type="protein sequence ID" value="TLE02815.1"/>
    <property type="molecule type" value="Genomic_DNA"/>
</dbReference>
<dbReference type="OrthoDB" id="9814623at2"/>
<proteinExistence type="inferred from homology"/>
<evidence type="ECO:0000313" key="9">
    <source>
        <dbReference type="EMBL" id="TLE02815.1"/>
    </source>
</evidence>
<dbReference type="RefSeq" id="WP_034363689.1">
    <property type="nucleotide sequence ID" value="NZ_CAJUDB010000001.1"/>
</dbReference>
<dbReference type="SMART" id="SM00382">
    <property type="entry name" value="AAA"/>
    <property type="match status" value="1"/>
</dbReference>
<dbReference type="GO" id="GO:0015424">
    <property type="term" value="F:ABC-type amino acid transporter activity"/>
    <property type="evidence" value="ECO:0007669"/>
    <property type="project" value="InterPro"/>
</dbReference>